<keyword evidence="4" id="KW-1185">Reference proteome</keyword>
<keyword evidence="2" id="KW-1133">Transmembrane helix</keyword>
<accession>A0AAN9NA30</accession>
<evidence type="ECO:0000256" key="2">
    <source>
        <dbReference type="SAM" id="Phobius"/>
    </source>
</evidence>
<evidence type="ECO:0000256" key="1">
    <source>
        <dbReference type="SAM" id="MobiDB-lite"/>
    </source>
</evidence>
<keyword evidence="2" id="KW-0472">Membrane</keyword>
<proteinExistence type="predicted"/>
<evidence type="ECO:0000313" key="3">
    <source>
        <dbReference type="EMBL" id="KAK7369166.1"/>
    </source>
</evidence>
<comment type="caution">
    <text evidence="3">The sequence shown here is derived from an EMBL/GenBank/DDBJ whole genome shotgun (WGS) entry which is preliminary data.</text>
</comment>
<evidence type="ECO:0000313" key="4">
    <source>
        <dbReference type="Proteomes" id="UP001374584"/>
    </source>
</evidence>
<name>A0AAN9NA30_PHACN</name>
<dbReference type="Proteomes" id="UP001374584">
    <property type="component" value="Unassembled WGS sequence"/>
</dbReference>
<keyword evidence="2" id="KW-0812">Transmembrane</keyword>
<organism evidence="3 4">
    <name type="scientific">Phaseolus coccineus</name>
    <name type="common">Scarlet runner bean</name>
    <name type="synonym">Phaseolus multiflorus</name>
    <dbReference type="NCBI Taxonomy" id="3886"/>
    <lineage>
        <taxon>Eukaryota</taxon>
        <taxon>Viridiplantae</taxon>
        <taxon>Streptophyta</taxon>
        <taxon>Embryophyta</taxon>
        <taxon>Tracheophyta</taxon>
        <taxon>Spermatophyta</taxon>
        <taxon>Magnoliopsida</taxon>
        <taxon>eudicotyledons</taxon>
        <taxon>Gunneridae</taxon>
        <taxon>Pentapetalae</taxon>
        <taxon>rosids</taxon>
        <taxon>fabids</taxon>
        <taxon>Fabales</taxon>
        <taxon>Fabaceae</taxon>
        <taxon>Papilionoideae</taxon>
        <taxon>50 kb inversion clade</taxon>
        <taxon>NPAAA clade</taxon>
        <taxon>indigoferoid/millettioid clade</taxon>
        <taxon>Phaseoleae</taxon>
        <taxon>Phaseolus</taxon>
    </lineage>
</organism>
<protein>
    <submittedName>
        <fullName evidence="3">Uncharacterized protein</fullName>
    </submittedName>
</protein>
<gene>
    <name evidence="3" type="ORF">VNO80_11201</name>
</gene>
<dbReference type="EMBL" id="JAYMYR010000004">
    <property type="protein sequence ID" value="KAK7369166.1"/>
    <property type="molecule type" value="Genomic_DNA"/>
</dbReference>
<feature type="transmembrane region" description="Helical" evidence="2">
    <location>
        <begin position="12"/>
        <end position="31"/>
    </location>
</feature>
<feature type="region of interest" description="Disordered" evidence="1">
    <location>
        <begin position="69"/>
        <end position="101"/>
    </location>
</feature>
<dbReference type="AlphaFoldDB" id="A0AAN9NA30"/>
<reference evidence="3 4" key="1">
    <citation type="submission" date="2024-01" db="EMBL/GenBank/DDBJ databases">
        <title>The genomes of 5 underutilized Papilionoideae crops provide insights into root nodulation and disease resistanc.</title>
        <authorList>
            <person name="Jiang F."/>
        </authorList>
    </citation>
    <scope>NUCLEOTIDE SEQUENCE [LARGE SCALE GENOMIC DNA]</scope>
    <source>
        <strain evidence="3">JINMINGXINNONG_FW02</strain>
        <tissue evidence="3">Leaves</tissue>
    </source>
</reference>
<sequence>MTSTTCLNLPTLGAHSSSSLLTIVFHFIWLFTIRCRNCACRHNHCHRHPTITLPISSDHELLKQHYGNAQGQDSLPLPAAKVEVDSSSTAPPYSPRKTSLH</sequence>